<evidence type="ECO:0000256" key="1">
    <source>
        <dbReference type="ARBA" id="ARBA00000135"/>
    </source>
</evidence>
<dbReference type="InterPro" id="IPR023042">
    <property type="entry name" value="Peptidase_M17_leu_NH2_pept"/>
</dbReference>
<organism evidence="11 12">
    <name type="scientific">Chromohalobacter marismortui</name>
    <dbReference type="NCBI Taxonomy" id="42055"/>
    <lineage>
        <taxon>Bacteria</taxon>
        <taxon>Pseudomonadati</taxon>
        <taxon>Pseudomonadota</taxon>
        <taxon>Gammaproteobacteria</taxon>
        <taxon>Oceanospirillales</taxon>
        <taxon>Halomonadaceae</taxon>
        <taxon>Chromohalobacter</taxon>
    </lineage>
</organism>
<dbReference type="AlphaFoldDB" id="A0A4R7NHP4"/>
<dbReference type="InterPro" id="IPR043472">
    <property type="entry name" value="Macro_dom-like"/>
</dbReference>
<dbReference type="NCBIfam" id="NF002077">
    <property type="entry name" value="PRK00913.2-4"/>
    <property type="match status" value="1"/>
</dbReference>
<dbReference type="Pfam" id="PF00883">
    <property type="entry name" value="Peptidase_M17"/>
    <property type="match status" value="1"/>
</dbReference>
<dbReference type="Pfam" id="PF02789">
    <property type="entry name" value="Peptidase_M17_N"/>
    <property type="match status" value="1"/>
</dbReference>
<keyword evidence="5 9" id="KW-0645">Protease</keyword>
<feature type="active site" evidence="9">
    <location>
        <position position="290"/>
    </location>
</feature>
<dbReference type="SUPFAM" id="SSF53187">
    <property type="entry name" value="Zn-dependent exopeptidases"/>
    <property type="match status" value="1"/>
</dbReference>
<dbReference type="HAMAP" id="MF_00181">
    <property type="entry name" value="Cytosol_peptidase_M17"/>
    <property type="match status" value="1"/>
</dbReference>
<feature type="binding site" evidence="9">
    <location>
        <position position="283"/>
    </location>
    <ligand>
        <name>Mn(2+)</name>
        <dbReference type="ChEBI" id="CHEBI:29035"/>
        <label>2</label>
    </ligand>
</feature>
<evidence type="ECO:0000259" key="10">
    <source>
        <dbReference type="PROSITE" id="PS00631"/>
    </source>
</evidence>
<comment type="catalytic activity">
    <reaction evidence="1 9">
        <text>Release of an N-terminal amino acid, Xaa-|-Yaa-, in which Xaa is preferably Leu, but may be other amino acids including Pro although not Arg or Lys, and Yaa may be Pro. Amino acid amides and methyl esters are also readily hydrolyzed, but rates on arylamides are exceedingly low.</text>
        <dbReference type="EC" id="3.4.11.1"/>
    </reaction>
</comment>
<evidence type="ECO:0000256" key="6">
    <source>
        <dbReference type="ARBA" id="ARBA00022723"/>
    </source>
</evidence>
<keyword evidence="9" id="KW-0963">Cytoplasm</keyword>
<feature type="binding site" evidence="9">
    <location>
        <position position="301"/>
    </location>
    <ligand>
        <name>Mn(2+)</name>
        <dbReference type="ChEBI" id="CHEBI:29035"/>
        <label>2</label>
    </ligand>
</feature>
<feature type="active site" evidence="9">
    <location>
        <position position="364"/>
    </location>
</feature>
<sequence length="516" mass="54584">MSVQSRGDAMESPVINVNPAKVETACLVVPIFQDGDLLPAADKLDDASERLIGQLLDRGDFDPSLGNVQLIPFAPGLGAERLLLVGLGERAKCGEGQLIKALDAAFGAIVKLPLDDVATTFTDVPVGERDTAWKARVTLEAAHRACYRFDDFKSQPAPAPRLERLTLLVGDQDETPQAELGARIGAAVGEGVALTRTLGNLPSNVCTPRYLAEQARTLAADADGALNVEILDEEALQALGANALLAVGQGSEEPSRLIVMQYRGAEDPDEAPHVLVGKGITFDSGGISLKPGAGMDEMKFDMCGAASVFGTMKTVLALKPKINIIGVVASAENMPDGRAFKPGDIVKTLKGLNVEVLNTDAEGRMVLCDALSYVERFKPASVVDIATLTGAAIIALGHHASGLLSNDDDLALDLLDAGENAWDRAWHLPLWEEYQSQLDSNFADLAHIGGRPAGTITAACFLSRFTDAYPWAHLDIAGTAWASGDKKGASGRPVGLLTQYLLDRETEATETRPSVA</sequence>
<dbReference type="PANTHER" id="PTHR11963">
    <property type="entry name" value="LEUCINE AMINOPEPTIDASE-RELATED"/>
    <property type="match status" value="1"/>
</dbReference>
<dbReference type="PANTHER" id="PTHR11963:SF23">
    <property type="entry name" value="CYTOSOL AMINOPEPTIDASE"/>
    <property type="match status" value="1"/>
</dbReference>
<dbReference type="EC" id="3.4.11.10" evidence="9"/>
<dbReference type="PROSITE" id="PS00631">
    <property type="entry name" value="CYTOSOL_AP"/>
    <property type="match status" value="1"/>
</dbReference>
<dbReference type="EMBL" id="SOBR01000007">
    <property type="protein sequence ID" value="TDU20125.1"/>
    <property type="molecule type" value="Genomic_DNA"/>
</dbReference>
<dbReference type="GO" id="GO:0006508">
    <property type="term" value="P:proteolysis"/>
    <property type="evidence" value="ECO:0007669"/>
    <property type="project" value="UniProtKB-KW"/>
</dbReference>
<evidence type="ECO:0000313" key="12">
    <source>
        <dbReference type="Proteomes" id="UP000295380"/>
    </source>
</evidence>
<name>A0A4R7NHP4_9GAMM</name>
<evidence type="ECO:0000256" key="4">
    <source>
        <dbReference type="ARBA" id="ARBA00022438"/>
    </source>
</evidence>
<evidence type="ECO:0000313" key="11">
    <source>
        <dbReference type="EMBL" id="TDU20125.1"/>
    </source>
</evidence>
<keyword evidence="12" id="KW-1185">Reference proteome</keyword>
<dbReference type="CDD" id="cd00433">
    <property type="entry name" value="Peptidase_M17"/>
    <property type="match status" value="1"/>
</dbReference>
<dbReference type="FunFam" id="3.40.630.10:FF:000004">
    <property type="entry name" value="Probable cytosol aminopeptidase"/>
    <property type="match status" value="1"/>
</dbReference>
<feature type="binding site" evidence="9">
    <location>
        <position position="362"/>
    </location>
    <ligand>
        <name>Mn(2+)</name>
        <dbReference type="ChEBI" id="CHEBI:29035"/>
        <label>2</label>
    </ligand>
</feature>
<keyword evidence="7 9" id="KW-0378">Hydrolase</keyword>
<feature type="binding site" evidence="9">
    <location>
        <position position="362"/>
    </location>
    <ligand>
        <name>Mn(2+)</name>
        <dbReference type="ChEBI" id="CHEBI:29035"/>
        <label>1</label>
    </ligand>
</feature>
<feature type="binding site" evidence="9">
    <location>
        <position position="360"/>
    </location>
    <ligand>
        <name>Mn(2+)</name>
        <dbReference type="ChEBI" id="CHEBI:29035"/>
        <label>1</label>
    </ligand>
</feature>
<dbReference type="PRINTS" id="PR00481">
    <property type="entry name" value="LAMNOPPTDASE"/>
</dbReference>
<dbReference type="InterPro" id="IPR008283">
    <property type="entry name" value="Peptidase_M17_N"/>
</dbReference>
<accession>A0A4R7NHP4</accession>
<dbReference type="GO" id="GO:0005737">
    <property type="term" value="C:cytoplasm"/>
    <property type="evidence" value="ECO:0007669"/>
    <property type="project" value="UniProtKB-SubCell"/>
</dbReference>
<gene>
    <name evidence="9" type="primary">pepA</name>
    <name evidence="11" type="ORF">C8E00_10724</name>
</gene>
<keyword evidence="4 9" id="KW-0031">Aminopeptidase</keyword>
<comment type="caution">
    <text evidence="11">The sequence shown here is derived from an EMBL/GenBank/DDBJ whole genome shotgun (WGS) entry which is preliminary data.</text>
</comment>
<proteinExistence type="inferred from homology"/>
<dbReference type="Gene3D" id="3.40.220.10">
    <property type="entry name" value="Leucine Aminopeptidase, subunit E, domain 1"/>
    <property type="match status" value="1"/>
</dbReference>
<comment type="subcellular location">
    <subcellularLocation>
        <location evidence="9">Cytoplasm</location>
    </subcellularLocation>
</comment>
<dbReference type="SUPFAM" id="SSF52949">
    <property type="entry name" value="Macro domain-like"/>
    <property type="match status" value="1"/>
</dbReference>
<dbReference type="GO" id="GO:0030145">
    <property type="term" value="F:manganese ion binding"/>
    <property type="evidence" value="ECO:0007669"/>
    <property type="project" value="UniProtKB-UniRule"/>
</dbReference>
<dbReference type="NCBIfam" id="NF002074">
    <property type="entry name" value="PRK00913.1-4"/>
    <property type="match status" value="1"/>
</dbReference>
<evidence type="ECO:0000256" key="3">
    <source>
        <dbReference type="ARBA" id="ARBA00009528"/>
    </source>
</evidence>
<evidence type="ECO:0000256" key="2">
    <source>
        <dbReference type="ARBA" id="ARBA00000967"/>
    </source>
</evidence>
<dbReference type="InterPro" id="IPR000819">
    <property type="entry name" value="Peptidase_M17_C"/>
</dbReference>
<evidence type="ECO:0000256" key="7">
    <source>
        <dbReference type="ARBA" id="ARBA00022801"/>
    </source>
</evidence>
<evidence type="ECO:0000256" key="8">
    <source>
        <dbReference type="ARBA" id="ARBA00023211"/>
    </source>
</evidence>
<keyword evidence="6 9" id="KW-0479">Metal-binding</keyword>
<feature type="binding site" evidence="9">
    <location>
        <position position="278"/>
    </location>
    <ligand>
        <name>Mn(2+)</name>
        <dbReference type="ChEBI" id="CHEBI:29035"/>
        <label>2</label>
    </ligand>
</feature>
<keyword evidence="8 9" id="KW-0464">Manganese</keyword>
<dbReference type="EC" id="3.4.11.1" evidence="9"/>
<comment type="cofactor">
    <cofactor evidence="9">
        <name>Mn(2+)</name>
        <dbReference type="ChEBI" id="CHEBI:29035"/>
    </cofactor>
    <text evidence="9">Binds 2 manganese ions per subunit.</text>
</comment>
<evidence type="ECO:0000256" key="5">
    <source>
        <dbReference type="ARBA" id="ARBA00022670"/>
    </source>
</evidence>
<comment type="function">
    <text evidence="9">Presumably involved in the processing and regular turnover of intracellular proteins. Catalyzes the removal of unsubstituted N-terminal amino acids from various peptides.</text>
</comment>
<protein>
    <recommendedName>
        <fullName evidence="9">Probable cytosol aminopeptidase</fullName>
        <ecNumber evidence="9">3.4.11.1</ecNumber>
    </recommendedName>
    <alternativeName>
        <fullName evidence="9">Leucine aminopeptidase</fullName>
        <shortName evidence="9">LAP</shortName>
        <ecNumber evidence="9">3.4.11.10</ecNumber>
    </alternativeName>
    <alternativeName>
        <fullName evidence="9">Leucyl aminopeptidase</fullName>
    </alternativeName>
</protein>
<evidence type="ECO:0000256" key="9">
    <source>
        <dbReference type="HAMAP-Rule" id="MF_00181"/>
    </source>
</evidence>
<dbReference type="Gene3D" id="3.40.630.10">
    <property type="entry name" value="Zn peptidases"/>
    <property type="match status" value="1"/>
</dbReference>
<dbReference type="InterPro" id="IPR011356">
    <property type="entry name" value="Leucine_aapep/pepB"/>
</dbReference>
<feature type="binding site" evidence="9">
    <location>
        <position position="283"/>
    </location>
    <ligand>
        <name>Mn(2+)</name>
        <dbReference type="ChEBI" id="CHEBI:29035"/>
        <label>1</label>
    </ligand>
</feature>
<dbReference type="Proteomes" id="UP000295380">
    <property type="component" value="Unassembled WGS sequence"/>
</dbReference>
<dbReference type="GO" id="GO:0070006">
    <property type="term" value="F:metalloaminopeptidase activity"/>
    <property type="evidence" value="ECO:0007669"/>
    <property type="project" value="InterPro"/>
</dbReference>
<comment type="catalytic activity">
    <reaction evidence="2 9">
        <text>Release of an N-terminal amino acid, preferentially leucine, but not glutamic or aspartic acids.</text>
        <dbReference type="EC" id="3.4.11.10"/>
    </reaction>
</comment>
<comment type="similarity">
    <text evidence="3 9">Belongs to the peptidase M17 family.</text>
</comment>
<feature type="domain" description="Cytosol aminopeptidase" evidence="10">
    <location>
        <begin position="358"/>
        <end position="365"/>
    </location>
</feature>
<reference evidence="11 12" key="1">
    <citation type="submission" date="2019-03" db="EMBL/GenBank/DDBJ databases">
        <title>Genomic Encyclopedia of Type Strains, Phase IV (KMG-IV): sequencing the most valuable type-strain genomes for metagenomic binning, comparative biology and taxonomic classification.</title>
        <authorList>
            <person name="Goeker M."/>
        </authorList>
    </citation>
    <scope>NUCLEOTIDE SEQUENCE [LARGE SCALE GENOMIC DNA]</scope>
    <source>
        <strain evidence="11 12">DSM 6770</strain>
    </source>
</reference>